<feature type="region of interest" description="Disordered" evidence="1">
    <location>
        <begin position="1"/>
        <end position="20"/>
    </location>
</feature>
<sequence length="1007" mass="115453">MSSRPRKHARPFPELSFPVDDTPQLCVASLSSDGRRVKKRKINFIPPSPLGKSSSTKTQVDRFGDLQDFFDATGIVNQLEDLEEQEENSARRSNAADNPLSEFKPKVFDYLKELMCLEGRSSRLEACLCGRECMLKEHGSRPFHHVENWNGAFFERMTLKQLGLKIQLGHPRGEPCLIPRSSRSGFVVVDIDSTQEVDVQFCMCQAPEYVGEQWQQLMRYELFPATTHQPHTAFTFRLLRFFHTLTLQGKVTVYDYYYAVHNRTDGAGLSHLKNRYEAFTRVVRLWRFLKILKRGGVGNKPGASLQNVNRGDLAARCLACPDPAVNLPKDWQLVAPDQRLKRRLISSEEQDPGLGTGYTYFVPQDDYHPFQKNSGDQKEVSHCLSDLAAIAQANTKFSKGYATTGVVLCLCARHEVIEPNGAVDLDKGEKYALTDYAISASQTLSDNRLNRVLCYDIACQYHRNFFRRIPNLPDSIRMPAHEDRWQFAVPKLHIRGHGLDCQQNFSLHLKKGMGQSDGEGSERHWGNEGPIATSTWEMGPGHRRDTIDDHFGGYSHRKRIGLGDLLYKCLDEAEKQETLHAQEFARFCKSQSKNVAEWTKLVKDWENGVSEDNPYELPDLGDTEKDVRLAFAEAEAEQARMGLPVLHKISPSAFMEMILDVEEEQRSLLLDLRSNDYSTLLQQTEVIGRRARLQRAIGRLRNLQKIYTPLVLTTITLDHAGADTPEPELINLLLPSSIEKDLRSRPEMQPWVEMELKFRKGQLRSSIHKIRSHLFIRRGMHQKRAMDVRGQKESTKARKQLAKNDSMLDEAKLKFRKAWQASKKLLDDDEDRIGYPYLTDDDVRQLEDPDLETKRNVRKMKGAQFLETEQRLLVAGESRKTTSWIWDSFNAEGDSESILAAIRLEWMKARARSLRWKEEVLLLKEEMRQTKVSLEYEATQWLSRVTANETRSAEYEGITAYALRQAAVQRGLSAKFEAIWEKKQPVATVQHPVPMDYENDSSNDEED</sequence>
<keyword evidence="4" id="KW-1185">Reference proteome</keyword>
<reference evidence="3 4" key="1">
    <citation type="submission" date="2024-01" db="EMBL/GenBank/DDBJ databases">
        <title>A draft genome for a cacao thread blight-causing isolate of Paramarasmius palmivorus.</title>
        <authorList>
            <person name="Baruah I.K."/>
            <person name="Bukari Y."/>
            <person name="Amoako-Attah I."/>
            <person name="Meinhardt L.W."/>
            <person name="Bailey B.A."/>
            <person name="Cohen S.P."/>
        </authorList>
    </citation>
    <scope>NUCLEOTIDE SEQUENCE [LARGE SCALE GENOMIC DNA]</scope>
    <source>
        <strain evidence="3 4">GH-12</strain>
    </source>
</reference>
<dbReference type="AlphaFoldDB" id="A0AAW0AUX0"/>
<dbReference type="Proteomes" id="UP001383192">
    <property type="component" value="Unassembled WGS sequence"/>
</dbReference>
<name>A0AAW0AUX0_9AGAR</name>
<evidence type="ECO:0000313" key="4">
    <source>
        <dbReference type="Proteomes" id="UP001383192"/>
    </source>
</evidence>
<evidence type="ECO:0000259" key="2">
    <source>
        <dbReference type="Pfam" id="PF18803"/>
    </source>
</evidence>
<evidence type="ECO:0000256" key="1">
    <source>
        <dbReference type="SAM" id="MobiDB-lite"/>
    </source>
</evidence>
<proteinExistence type="predicted"/>
<dbReference type="Pfam" id="PF18803">
    <property type="entry name" value="CxC2"/>
    <property type="match status" value="1"/>
</dbReference>
<feature type="compositionally biased region" description="Basic residues" evidence="1">
    <location>
        <begin position="1"/>
        <end position="10"/>
    </location>
</feature>
<dbReference type="InterPro" id="IPR041457">
    <property type="entry name" value="CxC2_KDZ-assoc"/>
</dbReference>
<gene>
    <name evidence="3" type="ORF">VNI00_018906</name>
</gene>
<comment type="caution">
    <text evidence="3">The sequence shown here is derived from an EMBL/GenBank/DDBJ whole genome shotgun (WGS) entry which is preliminary data.</text>
</comment>
<dbReference type="PANTHER" id="PTHR33096">
    <property type="entry name" value="CXC2 DOMAIN-CONTAINING PROTEIN"/>
    <property type="match status" value="1"/>
</dbReference>
<dbReference type="InterPro" id="IPR040521">
    <property type="entry name" value="KDZ"/>
</dbReference>
<dbReference type="Pfam" id="PF18758">
    <property type="entry name" value="KDZ"/>
    <property type="match status" value="1"/>
</dbReference>
<evidence type="ECO:0000313" key="3">
    <source>
        <dbReference type="EMBL" id="KAK7016424.1"/>
    </source>
</evidence>
<protein>
    <recommendedName>
        <fullName evidence="2">CxC2-like cysteine cluster KDZ transposase-associated domain-containing protein</fullName>
    </recommendedName>
</protein>
<accession>A0AAW0AUX0</accession>
<organism evidence="3 4">
    <name type="scientific">Paramarasmius palmivorus</name>
    <dbReference type="NCBI Taxonomy" id="297713"/>
    <lineage>
        <taxon>Eukaryota</taxon>
        <taxon>Fungi</taxon>
        <taxon>Dikarya</taxon>
        <taxon>Basidiomycota</taxon>
        <taxon>Agaricomycotina</taxon>
        <taxon>Agaricomycetes</taxon>
        <taxon>Agaricomycetidae</taxon>
        <taxon>Agaricales</taxon>
        <taxon>Marasmiineae</taxon>
        <taxon>Marasmiaceae</taxon>
        <taxon>Paramarasmius</taxon>
    </lineage>
</organism>
<dbReference type="EMBL" id="JAYKXP010000285">
    <property type="protein sequence ID" value="KAK7016424.1"/>
    <property type="molecule type" value="Genomic_DNA"/>
</dbReference>
<dbReference type="PANTHER" id="PTHR33096:SF1">
    <property type="entry name" value="CXC1-LIKE CYSTEINE CLUSTER ASSOCIATED WITH KDZ TRANSPOSASES DOMAIN-CONTAINING PROTEIN"/>
    <property type="match status" value="1"/>
</dbReference>
<feature type="domain" description="CxC2-like cysteine cluster KDZ transposase-associated" evidence="2">
    <location>
        <begin position="159"/>
        <end position="268"/>
    </location>
</feature>